<protein>
    <recommendedName>
        <fullName evidence="3">Secreted protein</fullName>
    </recommendedName>
</protein>
<proteinExistence type="predicted"/>
<gene>
    <name evidence="1" type="ORF">NDU88_004382</name>
</gene>
<sequence length="149" mass="15902">MPVLVPVLAGGLRVLPGLVVAGNPTHRSRFSLTRSFRDFALHPLLSTPSEFADVPLRIVALAVGGEGVWAPCAPLWMMGGSSPPRDLRILPAEGRGCNGFTVLSRPPFWIVAAAKLPGCFPGFKLRAWILARERCTTRAAPSVPCHAPS</sequence>
<name>A0AAV7W8X7_PLEWA</name>
<comment type="caution">
    <text evidence="1">The sequence shown here is derived from an EMBL/GenBank/DDBJ whole genome shotgun (WGS) entry which is preliminary data.</text>
</comment>
<evidence type="ECO:0008006" key="3">
    <source>
        <dbReference type="Google" id="ProtNLM"/>
    </source>
</evidence>
<dbReference type="Proteomes" id="UP001066276">
    <property type="component" value="Chromosome 1_2"/>
</dbReference>
<dbReference type="AlphaFoldDB" id="A0AAV7W8X7"/>
<accession>A0AAV7W8X7</accession>
<reference evidence="1" key="1">
    <citation type="journal article" date="2022" name="bioRxiv">
        <title>Sequencing and chromosome-scale assembly of the giantPleurodeles waltlgenome.</title>
        <authorList>
            <person name="Brown T."/>
            <person name="Elewa A."/>
            <person name="Iarovenko S."/>
            <person name="Subramanian E."/>
            <person name="Araus A.J."/>
            <person name="Petzold A."/>
            <person name="Susuki M."/>
            <person name="Suzuki K.-i.T."/>
            <person name="Hayashi T."/>
            <person name="Toyoda A."/>
            <person name="Oliveira C."/>
            <person name="Osipova E."/>
            <person name="Leigh N.D."/>
            <person name="Simon A."/>
            <person name="Yun M.H."/>
        </authorList>
    </citation>
    <scope>NUCLEOTIDE SEQUENCE</scope>
    <source>
        <strain evidence="1">20211129_DDA</strain>
        <tissue evidence="1">Liver</tissue>
    </source>
</reference>
<evidence type="ECO:0000313" key="1">
    <source>
        <dbReference type="EMBL" id="KAJ1209003.1"/>
    </source>
</evidence>
<organism evidence="1 2">
    <name type="scientific">Pleurodeles waltl</name>
    <name type="common">Iberian ribbed newt</name>
    <dbReference type="NCBI Taxonomy" id="8319"/>
    <lineage>
        <taxon>Eukaryota</taxon>
        <taxon>Metazoa</taxon>
        <taxon>Chordata</taxon>
        <taxon>Craniata</taxon>
        <taxon>Vertebrata</taxon>
        <taxon>Euteleostomi</taxon>
        <taxon>Amphibia</taxon>
        <taxon>Batrachia</taxon>
        <taxon>Caudata</taxon>
        <taxon>Salamandroidea</taxon>
        <taxon>Salamandridae</taxon>
        <taxon>Pleurodelinae</taxon>
        <taxon>Pleurodeles</taxon>
    </lineage>
</organism>
<dbReference type="EMBL" id="JANPWB010000002">
    <property type="protein sequence ID" value="KAJ1209003.1"/>
    <property type="molecule type" value="Genomic_DNA"/>
</dbReference>
<evidence type="ECO:0000313" key="2">
    <source>
        <dbReference type="Proteomes" id="UP001066276"/>
    </source>
</evidence>
<keyword evidence="2" id="KW-1185">Reference proteome</keyword>